<accession>A7EY02</accession>
<dbReference type="Proteomes" id="UP000001312">
    <property type="component" value="Unassembled WGS sequence"/>
</dbReference>
<keyword evidence="2" id="KW-1185">Reference proteome</keyword>
<dbReference type="RefSeq" id="XP_001588670.1">
    <property type="nucleotide sequence ID" value="XM_001588620.1"/>
</dbReference>
<dbReference type="KEGG" id="ssl:SS1G_10217"/>
<gene>
    <name evidence="1" type="ORF">SS1G_10217</name>
</gene>
<dbReference type="InParanoid" id="A7EY02"/>
<sequence>MIWQLRHHITDIAQVISYAKYTTKYSVVLPGIWPQMDGLADRYRGRRACYQDRIASLARDN</sequence>
<dbReference type="AlphaFoldDB" id="A7EY02"/>
<organism evidence="1 2">
    <name type="scientific">Sclerotinia sclerotiorum (strain ATCC 18683 / 1980 / Ss-1)</name>
    <name type="common">White mold</name>
    <name type="synonym">Whetzelinia sclerotiorum</name>
    <dbReference type="NCBI Taxonomy" id="665079"/>
    <lineage>
        <taxon>Eukaryota</taxon>
        <taxon>Fungi</taxon>
        <taxon>Dikarya</taxon>
        <taxon>Ascomycota</taxon>
        <taxon>Pezizomycotina</taxon>
        <taxon>Leotiomycetes</taxon>
        <taxon>Helotiales</taxon>
        <taxon>Sclerotiniaceae</taxon>
        <taxon>Sclerotinia</taxon>
    </lineage>
</organism>
<dbReference type="EMBL" id="CH476635">
    <property type="protein sequence ID" value="EDN94344.1"/>
    <property type="molecule type" value="Genomic_DNA"/>
</dbReference>
<proteinExistence type="predicted"/>
<dbReference type="GeneID" id="5485066"/>
<reference evidence="2" key="1">
    <citation type="journal article" date="2011" name="PLoS Genet.">
        <title>Genomic analysis of the necrotrophic fungal pathogens Sclerotinia sclerotiorum and Botrytis cinerea.</title>
        <authorList>
            <person name="Amselem J."/>
            <person name="Cuomo C.A."/>
            <person name="van Kan J.A."/>
            <person name="Viaud M."/>
            <person name="Benito E.P."/>
            <person name="Couloux A."/>
            <person name="Coutinho P.M."/>
            <person name="de Vries R.P."/>
            <person name="Dyer P.S."/>
            <person name="Fillinger S."/>
            <person name="Fournier E."/>
            <person name="Gout L."/>
            <person name="Hahn M."/>
            <person name="Kohn L."/>
            <person name="Lapalu N."/>
            <person name="Plummer K.M."/>
            <person name="Pradier J.M."/>
            <person name="Quevillon E."/>
            <person name="Sharon A."/>
            <person name="Simon A."/>
            <person name="ten Have A."/>
            <person name="Tudzynski B."/>
            <person name="Tudzynski P."/>
            <person name="Wincker P."/>
            <person name="Andrew M."/>
            <person name="Anthouard V."/>
            <person name="Beever R.E."/>
            <person name="Beffa R."/>
            <person name="Benoit I."/>
            <person name="Bouzid O."/>
            <person name="Brault B."/>
            <person name="Chen Z."/>
            <person name="Choquer M."/>
            <person name="Collemare J."/>
            <person name="Cotton P."/>
            <person name="Danchin E.G."/>
            <person name="Da Silva C."/>
            <person name="Gautier A."/>
            <person name="Giraud C."/>
            <person name="Giraud T."/>
            <person name="Gonzalez C."/>
            <person name="Grossetete S."/>
            <person name="Guldener U."/>
            <person name="Henrissat B."/>
            <person name="Howlett B.J."/>
            <person name="Kodira C."/>
            <person name="Kretschmer M."/>
            <person name="Lappartient A."/>
            <person name="Leroch M."/>
            <person name="Levis C."/>
            <person name="Mauceli E."/>
            <person name="Neuveglise C."/>
            <person name="Oeser B."/>
            <person name="Pearson M."/>
            <person name="Poulain J."/>
            <person name="Poussereau N."/>
            <person name="Quesneville H."/>
            <person name="Rascle C."/>
            <person name="Schumacher J."/>
            <person name="Segurens B."/>
            <person name="Sexton A."/>
            <person name="Silva E."/>
            <person name="Sirven C."/>
            <person name="Soanes D.M."/>
            <person name="Talbot N.J."/>
            <person name="Templeton M."/>
            <person name="Yandava C."/>
            <person name="Yarden O."/>
            <person name="Zeng Q."/>
            <person name="Rollins J.A."/>
            <person name="Lebrun M.H."/>
            <person name="Dickman M."/>
        </authorList>
    </citation>
    <scope>NUCLEOTIDE SEQUENCE [LARGE SCALE GENOMIC DNA]</scope>
    <source>
        <strain evidence="2">ATCC 18683 / 1980 / Ss-1</strain>
    </source>
</reference>
<name>A7EY02_SCLS1</name>
<evidence type="ECO:0000313" key="2">
    <source>
        <dbReference type="Proteomes" id="UP000001312"/>
    </source>
</evidence>
<protein>
    <submittedName>
        <fullName evidence="1">Uncharacterized protein</fullName>
    </submittedName>
</protein>
<evidence type="ECO:0000313" key="1">
    <source>
        <dbReference type="EMBL" id="EDN94344.1"/>
    </source>
</evidence>
<dbReference type="HOGENOM" id="CLU_2924098_0_0_1"/>